<dbReference type="InterPro" id="IPR029063">
    <property type="entry name" value="SAM-dependent_MTases_sf"/>
</dbReference>
<keyword evidence="2" id="KW-0808">Transferase</keyword>
<feature type="domain" description="Methyltransferase type 11" evidence="4">
    <location>
        <begin position="76"/>
        <end position="168"/>
    </location>
</feature>
<dbReference type="GO" id="GO:0032259">
    <property type="term" value="P:methylation"/>
    <property type="evidence" value="ECO:0007669"/>
    <property type="project" value="UniProtKB-KW"/>
</dbReference>
<dbReference type="STRING" id="1817758.A2150_00135"/>
<protein>
    <recommendedName>
        <fullName evidence="4">Methyltransferase type 11 domain-containing protein</fullName>
    </recommendedName>
</protein>
<dbReference type="Gene3D" id="3.40.50.150">
    <property type="entry name" value="Vaccinia Virus protein VP39"/>
    <property type="match status" value="1"/>
</dbReference>
<evidence type="ECO:0000256" key="1">
    <source>
        <dbReference type="ARBA" id="ARBA00022603"/>
    </source>
</evidence>
<dbReference type="PANTHER" id="PTHR43464:SF19">
    <property type="entry name" value="UBIQUINONE BIOSYNTHESIS O-METHYLTRANSFERASE, MITOCHONDRIAL"/>
    <property type="match status" value="1"/>
</dbReference>
<dbReference type="Proteomes" id="UP000177925">
    <property type="component" value="Unassembled WGS sequence"/>
</dbReference>
<proteinExistence type="predicted"/>
<evidence type="ECO:0000256" key="2">
    <source>
        <dbReference type="ARBA" id="ARBA00022679"/>
    </source>
</evidence>
<name>A0A1F6TAB0_9PROT</name>
<dbReference type="SUPFAM" id="SSF53335">
    <property type="entry name" value="S-adenosyl-L-methionine-dependent methyltransferases"/>
    <property type="match status" value="1"/>
</dbReference>
<evidence type="ECO:0000313" key="5">
    <source>
        <dbReference type="EMBL" id="OGI42053.1"/>
    </source>
</evidence>
<dbReference type="GO" id="GO:0008757">
    <property type="term" value="F:S-adenosylmethionine-dependent methyltransferase activity"/>
    <property type="evidence" value="ECO:0007669"/>
    <property type="project" value="InterPro"/>
</dbReference>
<keyword evidence="1" id="KW-0489">Methyltransferase</keyword>
<reference evidence="5 6" key="1">
    <citation type="journal article" date="2016" name="Nat. Commun.">
        <title>Thousands of microbial genomes shed light on interconnected biogeochemical processes in an aquifer system.</title>
        <authorList>
            <person name="Anantharaman K."/>
            <person name="Brown C.T."/>
            <person name="Hug L.A."/>
            <person name="Sharon I."/>
            <person name="Castelle C.J."/>
            <person name="Probst A.J."/>
            <person name="Thomas B.C."/>
            <person name="Singh A."/>
            <person name="Wilkins M.J."/>
            <person name="Karaoz U."/>
            <person name="Brodie E.L."/>
            <person name="Williams K.H."/>
            <person name="Hubbard S.S."/>
            <person name="Banfield J.F."/>
        </authorList>
    </citation>
    <scope>NUCLEOTIDE SEQUENCE [LARGE SCALE GENOMIC DNA]</scope>
</reference>
<evidence type="ECO:0000256" key="3">
    <source>
        <dbReference type="ARBA" id="ARBA00022691"/>
    </source>
</evidence>
<organism evidence="5 6">
    <name type="scientific">Candidatus Muproteobacteria bacterium RBG_16_64_11</name>
    <dbReference type="NCBI Taxonomy" id="1817758"/>
    <lineage>
        <taxon>Bacteria</taxon>
        <taxon>Pseudomonadati</taxon>
        <taxon>Pseudomonadota</taxon>
        <taxon>Candidatus Muproteobacteria</taxon>
    </lineage>
</organism>
<evidence type="ECO:0000313" key="6">
    <source>
        <dbReference type="Proteomes" id="UP000177925"/>
    </source>
</evidence>
<dbReference type="InterPro" id="IPR013216">
    <property type="entry name" value="Methyltransf_11"/>
</dbReference>
<gene>
    <name evidence="5" type="ORF">A2150_00135</name>
</gene>
<keyword evidence="3" id="KW-0949">S-adenosyl-L-methionine</keyword>
<comment type="caution">
    <text evidence="5">The sequence shown here is derived from an EMBL/GenBank/DDBJ whole genome shotgun (WGS) entry which is preliminary data.</text>
</comment>
<accession>A0A1F6TAB0</accession>
<evidence type="ECO:0000259" key="4">
    <source>
        <dbReference type="Pfam" id="PF08241"/>
    </source>
</evidence>
<dbReference type="Pfam" id="PF08241">
    <property type="entry name" value="Methyltransf_11"/>
    <property type="match status" value="1"/>
</dbReference>
<dbReference type="AlphaFoldDB" id="A0A1F6TAB0"/>
<dbReference type="CDD" id="cd02440">
    <property type="entry name" value="AdoMet_MTases"/>
    <property type="match status" value="1"/>
</dbReference>
<dbReference type="EMBL" id="MFSS01000101">
    <property type="protein sequence ID" value="OGI42053.1"/>
    <property type="molecule type" value="Genomic_DNA"/>
</dbReference>
<dbReference type="PANTHER" id="PTHR43464">
    <property type="entry name" value="METHYLTRANSFERASE"/>
    <property type="match status" value="1"/>
</dbReference>
<sequence>MKEIESHNPEIHAGLTGEVRDFWSRHVNAERIFGKTVSTYERGADQYFADLESQRYRSHRHLLPWIHSMTAGRTVLEIGCGIGLDSFAMARHGLQVTAVDLTQVAAHTADQRFRKNAMSGSFTVADAGHLPFPDNCYDYVYSFGVLHHAADTGLTIREALRVLKPGGEARIMLYHRRSLNEFMHRLLRVPFEEKRALCPVVRRYTIAEIYDLFKDFSNVRVHIDHLYGEGYGLLYRLTPRWLYTLLSRRIGWHIMISAFK</sequence>